<organism evidence="2 3">
    <name type="scientific">Phragmitibacter flavus</name>
    <dbReference type="NCBI Taxonomy" id="2576071"/>
    <lineage>
        <taxon>Bacteria</taxon>
        <taxon>Pseudomonadati</taxon>
        <taxon>Verrucomicrobiota</taxon>
        <taxon>Verrucomicrobiia</taxon>
        <taxon>Verrucomicrobiales</taxon>
        <taxon>Verrucomicrobiaceae</taxon>
        <taxon>Phragmitibacter</taxon>
    </lineage>
</organism>
<dbReference type="Proteomes" id="UP000306196">
    <property type="component" value="Unassembled WGS sequence"/>
</dbReference>
<dbReference type="AlphaFoldDB" id="A0A5R8K762"/>
<dbReference type="Pfam" id="PF04773">
    <property type="entry name" value="FecR"/>
    <property type="match status" value="1"/>
</dbReference>
<dbReference type="InterPro" id="IPR012373">
    <property type="entry name" value="Ferrdict_sens_TM"/>
</dbReference>
<proteinExistence type="predicted"/>
<dbReference type="PANTHER" id="PTHR30273">
    <property type="entry name" value="PERIPLASMIC SIGNAL SENSOR AND SIGMA FACTOR ACTIVATOR FECR-RELATED"/>
    <property type="match status" value="1"/>
</dbReference>
<dbReference type="InterPro" id="IPR013320">
    <property type="entry name" value="ConA-like_dom_sf"/>
</dbReference>
<reference evidence="2 3" key="1">
    <citation type="submission" date="2019-05" db="EMBL/GenBank/DDBJ databases">
        <title>Verrucobacter flavum gen. nov., sp. nov. a new member of the family Verrucomicrobiaceae.</title>
        <authorList>
            <person name="Szuroczki S."/>
            <person name="Abbaszade G."/>
            <person name="Szabo A."/>
            <person name="Felfoldi T."/>
            <person name="Schumann P."/>
            <person name="Boka K."/>
            <person name="Keki Z."/>
            <person name="Toumi M."/>
            <person name="Toth E."/>
        </authorList>
    </citation>
    <scope>NUCLEOTIDE SEQUENCE [LARGE SCALE GENOMIC DNA]</scope>
    <source>
        <strain evidence="2 3">MG-N-17</strain>
    </source>
</reference>
<accession>A0A5R8K762</accession>
<dbReference type="OrthoDB" id="9802683at2"/>
<dbReference type="Pfam" id="PF13385">
    <property type="entry name" value="Laminin_G_3"/>
    <property type="match status" value="1"/>
</dbReference>
<dbReference type="EMBL" id="VAUV01000031">
    <property type="protein sequence ID" value="TLD68206.1"/>
    <property type="molecule type" value="Genomic_DNA"/>
</dbReference>
<evidence type="ECO:0000313" key="3">
    <source>
        <dbReference type="Proteomes" id="UP000306196"/>
    </source>
</evidence>
<feature type="domain" description="FecR protein" evidence="1">
    <location>
        <begin position="183"/>
        <end position="234"/>
    </location>
</feature>
<dbReference type="GO" id="GO:0016989">
    <property type="term" value="F:sigma factor antagonist activity"/>
    <property type="evidence" value="ECO:0007669"/>
    <property type="project" value="TreeGrafter"/>
</dbReference>
<dbReference type="Gene3D" id="2.60.120.200">
    <property type="match status" value="1"/>
</dbReference>
<evidence type="ECO:0000313" key="2">
    <source>
        <dbReference type="EMBL" id="TLD68206.1"/>
    </source>
</evidence>
<dbReference type="SUPFAM" id="SSF49899">
    <property type="entry name" value="Concanavalin A-like lectins/glucanases"/>
    <property type="match status" value="1"/>
</dbReference>
<dbReference type="Gene3D" id="2.60.120.1440">
    <property type="match status" value="1"/>
</dbReference>
<protein>
    <recommendedName>
        <fullName evidence="1">FecR protein domain-containing protein</fullName>
    </recommendedName>
</protein>
<gene>
    <name evidence="2" type="ORF">FEM03_23910</name>
</gene>
<comment type="caution">
    <text evidence="2">The sequence shown here is derived from an EMBL/GenBank/DDBJ whole genome shotgun (WGS) entry which is preliminary data.</text>
</comment>
<dbReference type="PANTHER" id="PTHR30273:SF2">
    <property type="entry name" value="PROTEIN FECR"/>
    <property type="match status" value="1"/>
</dbReference>
<dbReference type="InterPro" id="IPR006860">
    <property type="entry name" value="FecR"/>
</dbReference>
<keyword evidence="3" id="KW-1185">Reference proteome</keyword>
<evidence type="ECO:0000259" key="1">
    <source>
        <dbReference type="Pfam" id="PF04773"/>
    </source>
</evidence>
<name>A0A5R8K762_9BACT</name>
<sequence>MRHPTALLHFPFMNLTTLIHARLDGEITPEQLQQLENHLRNDWQARRHYLELADQHARLLQQPAINTGRLQEQRNSETPIRAPRWRPATTLSLIALAATIAFGIYLFQPPPSNLEPTSNGVAILSQTLDAEFAKDTTLSRSDTLSPGIIRIDQGLAQIEFFSGATALIEGSAEIEIISAWEARCLRGRVRVHVPPAAKGFLMHAPDMKLEDLGTEFALNVQDQTSAVHVFDGEVIAHTPRQKPASLTRGMTFSPATTSSTSQDFLPISQIQDLVQQRQNQRFESWKSSSQQSRHDPRLIALYLFNQESADPWDRLINNLTLPPQDQRAGGAVGARWTQGRWPQKQALEFKRPGDRVRINLDGTYNALTFSCWIKVDSVDKKYNSLLLTDGYENGEPHWQIFEDGSLMFSIKHQPDHVPPSTKYNQIYYSPPVFHSDTLGRWHHIAVTYNNTDGTVIQYFDGKPVSRAISPLHQPGRPITYGPCEIGNWGLPTSPSNFPIRNLNGSIDEFAIYHTALTPAEISTIFTTGSPQ</sequence>